<dbReference type="OrthoDB" id="1721699at2759"/>
<dbReference type="SMART" id="SM00614">
    <property type="entry name" value="ZnF_BED"/>
    <property type="match status" value="1"/>
</dbReference>
<keyword evidence="2 4" id="KW-0863">Zinc-finger</keyword>
<dbReference type="EMBL" id="AUSU01006908">
    <property type="protein sequence ID" value="EPS61352.1"/>
    <property type="molecule type" value="Genomic_DNA"/>
</dbReference>
<dbReference type="GO" id="GO:0008270">
    <property type="term" value="F:zinc ion binding"/>
    <property type="evidence" value="ECO:0007669"/>
    <property type="project" value="UniProtKB-KW"/>
</dbReference>
<feature type="domain" description="BED-type" evidence="5">
    <location>
        <begin position="17"/>
        <end position="74"/>
    </location>
</feature>
<evidence type="ECO:0000259" key="5">
    <source>
        <dbReference type="PROSITE" id="PS50808"/>
    </source>
</evidence>
<organism evidence="6 7">
    <name type="scientific">Genlisea aurea</name>
    <dbReference type="NCBI Taxonomy" id="192259"/>
    <lineage>
        <taxon>Eukaryota</taxon>
        <taxon>Viridiplantae</taxon>
        <taxon>Streptophyta</taxon>
        <taxon>Embryophyta</taxon>
        <taxon>Tracheophyta</taxon>
        <taxon>Spermatophyta</taxon>
        <taxon>Magnoliopsida</taxon>
        <taxon>eudicotyledons</taxon>
        <taxon>Gunneridae</taxon>
        <taxon>Pentapetalae</taxon>
        <taxon>asterids</taxon>
        <taxon>lamiids</taxon>
        <taxon>Lamiales</taxon>
        <taxon>Lentibulariaceae</taxon>
        <taxon>Genlisea</taxon>
    </lineage>
</organism>
<evidence type="ECO:0000256" key="4">
    <source>
        <dbReference type="PROSITE-ProRule" id="PRU00027"/>
    </source>
</evidence>
<comment type="caution">
    <text evidence="6">The sequence shown here is derived from an EMBL/GenBank/DDBJ whole genome shotgun (WGS) entry which is preliminary data.</text>
</comment>
<reference evidence="6 7" key="1">
    <citation type="journal article" date="2013" name="BMC Genomics">
        <title>The miniature genome of a carnivorous plant Genlisea aurea contains a low number of genes and short non-coding sequences.</title>
        <authorList>
            <person name="Leushkin E.V."/>
            <person name="Sutormin R.A."/>
            <person name="Nabieva E.R."/>
            <person name="Penin A.A."/>
            <person name="Kondrashov A.S."/>
            <person name="Logacheva M.D."/>
        </authorList>
    </citation>
    <scope>NUCLEOTIDE SEQUENCE [LARGE SCALE GENOMIC DNA]</scope>
</reference>
<accession>S8DNV2</accession>
<proteinExistence type="predicted"/>
<gene>
    <name evidence="6" type="ORF">M569_13445</name>
</gene>
<dbReference type="GO" id="GO:0003677">
    <property type="term" value="F:DNA binding"/>
    <property type="evidence" value="ECO:0007669"/>
    <property type="project" value="InterPro"/>
</dbReference>
<dbReference type="SUPFAM" id="SSF57667">
    <property type="entry name" value="beta-beta-alpha zinc fingers"/>
    <property type="match status" value="1"/>
</dbReference>
<name>S8DNV2_9LAMI</name>
<dbReference type="Pfam" id="PF02892">
    <property type="entry name" value="zf-BED"/>
    <property type="match status" value="1"/>
</dbReference>
<dbReference type="PROSITE" id="PS50808">
    <property type="entry name" value="ZF_BED"/>
    <property type="match status" value="1"/>
</dbReference>
<evidence type="ECO:0000256" key="1">
    <source>
        <dbReference type="ARBA" id="ARBA00022723"/>
    </source>
</evidence>
<dbReference type="InterPro" id="IPR036236">
    <property type="entry name" value="Znf_C2H2_sf"/>
</dbReference>
<keyword evidence="7" id="KW-1185">Reference proteome</keyword>
<evidence type="ECO:0000313" key="7">
    <source>
        <dbReference type="Proteomes" id="UP000015453"/>
    </source>
</evidence>
<evidence type="ECO:0000313" key="6">
    <source>
        <dbReference type="EMBL" id="EPS61352.1"/>
    </source>
</evidence>
<dbReference type="InterPro" id="IPR003656">
    <property type="entry name" value="Znf_BED"/>
</dbReference>
<dbReference type="Proteomes" id="UP000015453">
    <property type="component" value="Unassembled WGS sequence"/>
</dbReference>
<feature type="non-terminal residue" evidence="6">
    <location>
        <position position="74"/>
    </location>
</feature>
<protein>
    <recommendedName>
        <fullName evidence="5">BED-type domain-containing protein</fullName>
    </recommendedName>
</protein>
<dbReference type="AlphaFoldDB" id="S8DNV2"/>
<evidence type="ECO:0000256" key="3">
    <source>
        <dbReference type="ARBA" id="ARBA00022833"/>
    </source>
</evidence>
<keyword evidence="1" id="KW-0479">Metal-binding</keyword>
<sequence>VLQVVQVDEIEGGDKRSKKSNVWSDFTESIDPNDSEVKNQCLHCNKLFKKSKGAPTSTLRRHIASCKVFNMKKK</sequence>
<keyword evidence="3" id="KW-0862">Zinc</keyword>
<feature type="non-terminal residue" evidence="6">
    <location>
        <position position="1"/>
    </location>
</feature>
<evidence type="ECO:0000256" key="2">
    <source>
        <dbReference type="ARBA" id="ARBA00022771"/>
    </source>
</evidence>